<proteinExistence type="predicted"/>
<keyword evidence="3" id="KW-1185">Reference proteome</keyword>
<protein>
    <submittedName>
        <fullName evidence="2">Uncharacterized protein</fullName>
    </submittedName>
</protein>
<name>A0A9W3LHK2_9BACI</name>
<evidence type="ECO:0000313" key="3">
    <source>
        <dbReference type="Proteomes" id="UP000031778"/>
    </source>
</evidence>
<evidence type="ECO:0000313" key="2">
    <source>
        <dbReference type="EMBL" id="AHX18913.1"/>
    </source>
</evidence>
<dbReference type="KEGG" id="bby:CY96_13180"/>
<organism evidence="2 3">
    <name type="scientific">Bacillus bombysepticus str. Wang</name>
    <dbReference type="NCBI Taxonomy" id="1330043"/>
    <lineage>
        <taxon>Bacteria</taxon>
        <taxon>Bacillati</taxon>
        <taxon>Bacillota</taxon>
        <taxon>Bacilli</taxon>
        <taxon>Bacillales</taxon>
        <taxon>Bacillaceae</taxon>
        <taxon>Bacillus</taxon>
        <taxon>Bacillus cereus group</taxon>
    </lineage>
</organism>
<dbReference type="Proteomes" id="UP000031778">
    <property type="component" value="Chromosome"/>
</dbReference>
<dbReference type="AlphaFoldDB" id="A0A9W3LHK2"/>
<keyword evidence="1" id="KW-1133">Transmembrane helix</keyword>
<feature type="transmembrane region" description="Helical" evidence="1">
    <location>
        <begin position="34"/>
        <end position="58"/>
    </location>
</feature>
<sequence>MGCEPRVSRDFVQVPELVGFRLLLSHPAGDPLNYGLLFINFPDTIFIFILASSGYLAISNCLKIEGGTGDAEIEEMKK</sequence>
<gene>
    <name evidence="2" type="ORF">CY96_13180</name>
</gene>
<evidence type="ECO:0000256" key="1">
    <source>
        <dbReference type="SAM" id="Phobius"/>
    </source>
</evidence>
<accession>A0A9W3LHK2</accession>
<dbReference type="EMBL" id="CP007512">
    <property type="protein sequence ID" value="AHX18913.1"/>
    <property type="molecule type" value="Genomic_DNA"/>
</dbReference>
<keyword evidence="1" id="KW-0812">Transmembrane</keyword>
<reference evidence="2 3" key="1">
    <citation type="submission" date="2014-03" db="EMBL/GenBank/DDBJ databases">
        <title>The Complete Genome Sequence of Bacillus bombyseptieus.</title>
        <authorList>
            <person name="Cheng T."/>
            <person name="Lin P."/>
            <person name="Jin S."/>
            <person name="Wu Y."/>
            <person name="Fu B."/>
            <person name="Long R."/>
            <person name="Liu D."/>
            <person name="Guo Y."/>
            <person name="Peng L."/>
            <person name="Xia Q."/>
        </authorList>
    </citation>
    <scope>NUCLEOTIDE SEQUENCE [LARGE SCALE GENOMIC DNA]</scope>
    <source>
        <strain evidence="3">wang</strain>
    </source>
</reference>
<keyword evidence="1" id="KW-0472">Membrane</keyword>